<dbReference type="PANTHER" id="PTHR35149:SF1">
    <property type="entry name" value="DUF5655 DOMAIN-CONTAINING PROTEIN"/>
    <property type="match status" value="1"/>
</dbReference>
<dbReference type="Pfam" id="PF03235">
    <property type="entry name" value="GmrSD_N"/>
    <property type="match status" value="1"/>
</dbReference>
<feature type="domain" description="GmrSD restriction endonucleases N-terminal" evidence="1">
    <location>
        <begin position="17"/>
        <end position="342"/>
    </location>
</feature>
<protein>
    <submittedName>
        <fullName evidence="3">DUF262 domain-containing HNH endonuclease family protein</fullName>
    </submittedName>
</protein>
<evidence type="ECO:0000259" key="2">
    <source>
        <dbReference type="Pfam" id="PF07510"/>
    </source>
</evidence>
<dbReference type="InterPro" id="IPR004919">
    <property type="entry name" value="GmrSD_N"/>
</dbReference>
<evidence type="ECO:0000313" key="3">
    <source>
        <dbReference type="EMBL" id="MDX2908144.1"/>
    </source>
</evidence>
<dbReference type="EMBL" id="JARAVY010000002">
    <property type="protein sequence ID" value="MDX2908144.1"/>
    <property type="molecule type" value="Genomic_DNA"/>
</dbReference>
<dbReference type="GO" id="GO:0004519">
    <property type="term" value="F:endonuclease activity"/>
    <property type="evidence" value="ECO:0007669"/>
    <property type="project" value="UniProtKB-KW"/>
</dbReference>
<keyword evidence="4" id="KW-1185">Reference proteome</keyword>
<gene>
    <name evidence="3" type="ORF">PV517_05430</name>
</gene>
<dbReference type="PANTHER" id="PTHR35149">
    <property type="entry name" value="SLL5132 PROTEIN"/>
    <property type="match status" value="1"/>
</dbReference>
<keyword evidence="3" id="KW-0378">Hydrolase</keyword>
<accession>A0ABU4KXR2</accession>
<proteinExistence type="predicted"/>
<dbReference type="RefSeq" id="WP_086758029.1">
    <property type="nucleotide sequence ID" value="NZ_JAGJBZ010000002.1"/>
</dbReference>
<name>A0ABU4KXR2_9ACTN</name>
<evidence type="ECO:0000313" key="4">
    <source>
        <dbReference type="Proteomes" id="UP001271723"/>
    </source>
</evidence>
<sequence>MPTQAKEIFEAQSKSVRELLSDNGLGLYLPPYQRPYGWGKDKVEKLLDDTLHGLKNLGKAPDSFTFLGTVITIHDVNHVTVKPIVKSEVPSKVLTVIDGQQRLSSLLILLVGLHNLIRQRAWKVFKGKTPDPADSARTHLYSETSDILQMLAAAFYERKNFGSTPIYPRLIRAFVDQWARDEKLKQYESPIANLIYTYSLLVDSEPAESKPTDFRPTARQNAGEGEGDLIKRFNEIRTGLTKLSQRKSIEELEDLPPLATLATNIEFQRALFNHELDPELCAWLGELEDEPEAELMRLVMFAAYGLNRIALTVVQGKDEDYAFTIFESLNTTGEPLTAFETFLPRVVMAEKIQDYQDSDAHAYMKAVQGYLDRFDVGDKLQNATRDLLVTFALTETGEKLSKRLPDQRVYMRDTFERHKDSADDRSAYLRHLSDTAAFVGNAWGPAANAPRTLAGLEATAMTDTVKLCLAFLNSLNHTIAIAPLVRFYSEAVHADEGEARTERIAEFEKAIKAITAFTVFWRATRRGTGNIDSQYRAVMAGDSLTGIGPLARQWAEPDATKPDPIVDAEALKKELAERLLHPKLGGVQNLASFLASASALPLYKISRPLTRFLLLAAYHDTTEDLENPGLIIQGKAGVASCFTADGWADEPHFTIEHIAPQQATSGWDEEFYSEKETVHKLGNLVLAPGAANASLSSRPWNEKKVLYAALGAPTADDGKSILDSSGLNFAQATEDLAAMSRYLPHLRALGQREDKWDPTFMDQRADVLLRLAYTRLKGWLGLELSEASGDPVVKVEDVEIENDELDESEDAGGAVGTA</sequence>
<dbReference type="InterPro" id="IPR011089">
    <property type="entry name" value="GmrSD_C"/>
</dbReference>
<dbReference type="Pfam" id="PF07510">
    <property type="entry name" value="GmrSD_C"/>
    <property type="match status" value="1"/>
</dbReference>
<evidence type="ECO:0000259" key="1">
    <source>
        <dbReference type="Pfam" id="PF03235"/>
    </source>
</evidence>
<keyword evidence="3" id="KW-0540">Nuclease</keyword>
<comment type="caution">
    <text evidence="3">The sequence shown here is derived from an EMBL/GenBank/DDBJ whole genome shotgun (WGS) entry which is preliminary data.</text>
</comment>
<dbReference type="Proteomes" id="UP001271723">
    <property type="component" value="Unassembled WGS sequence"/>
</dbReference>
<feature type="domain" description="GmrSD restriction endonucleases C-terminal" evidence="2">
    <location>
        <begin position="647"/>
        <end position="770"/>
    </location>
</feature>
<keyword evidence="3" id="KW-0255">Endonuclease</keyword>
<reference evidence="3 4" key="1">
    <citation type="journal article" date="2023" name="Microb. Genom.">
        <title>Mesoterricola silvestris gen. nov., sp. nov., Mesoterricola sediminis sp. nov., Geothrix oryzae sp. nov., Geothrix edaphica sp. nov., Geothrix rubra sp. nov., and Geothrix limicola sp. nov., six novel members of Acidobacteriota isolated from soils.</title>
        <authorList>
            <person name="Weisberg A.J."/>
            <person name="Pearce E."/>
            <person name="Kramer C.G."/>
            <person name="Chang J.H."/>
            <person name="Clarke C.R."/>
        </authorList>
    </citation>
    <scope>NUCLEOTIDE SEQUENCE [LARGE SCALE GENOMIC DNA]</scope>
    <source>
        <strain evidence="3 4">NRRL_B-2795</strain>
    </source>
</reference>
<organism evidence="3 4">
    <name type="scientific">Streptomyces griseiscabiei</name>
    <dbReference type="NCBI Taxonomy" id="2993540"/>
    <lineage>
        <taxon>Bacteria</taxon>
        <taxon>Bacillati</taxon>
        <taxon>Actinomycetota</taxon>
        <taxon>Actinomycetes</taxon>
        <taxon>Kitasatosporales</taxon>
        <taxon>Streptomycetaceae</taxon>
        <taxon>Streptomyces</taxon>
    </lineage>
</organism>